<reference evidence="1 2" key="1">
    <citation type="submission" date="2023-07" db="EMBL/GenBank/DDBJ databases">
        <title>Genomic Encyclopedia of Type Strains, Phase IV (KMG-IV): sequencing the most valuable type-strain genomes for metagenomic binning, comparative biology and taxonomic classification.</title>
        <authorList>
            <person name="Goeker M."/>
        </authorList>
    </citation>
    <scope>NUCLEOTIDE SEQUENCE [LARGE SCALE GENOMIC DNA]</scope>
    <source>
        <strain evidence="1 2">DSM 19598</strain>
    </source>
</reference>
<dbReference type="EMBL" id="JAUSUN010000005">
    <property type="protein sequence ID" value="MDQ0412945.1"/>
    <property type="molecule type" value="Genomic_DNA"/>
</dbReference>
<evidence type="ECO:0000313" key="2">
    <source>
        <dbReference type="Proteomes" id="UP001242313"/>
    </source>
</evidence>
<protein>
    <submittedName>
        <fullName evidence="1">Uncharacterized protein</fullName>
    </submittedName>
</protein>
<dbReference type="Proteomes" id="UP001242313">
    <property type="component" value="Unassembled WGS sequence"/>
</dbReference>
<name>A0ABU0FT69_9BACI</name>
<evidence type="ECO:0000313" key="1">
    <source>
        <dbReference type="EMBL" id="MDQ0412945.1"/>
    </source>
</evidence>
<gene>
    <name evidence="1" type="ORF">J2S25_001127</name>
</gene>
<proteinExistence type="predicted"/>
<sequence length="36" mass="4516">MTESIFMEQTSEVHLQSWHRDRFYRSVKMHRHKPLS</sequence>
<organism evidence="1 2">
    <name type="scientific">Mesobacillus stamsii</name>
    <dbReference type="NCBI Taxonomy" id="225347"/>
    <lineage>
        <taxon>Bacteria</taxon>
        <taxon>Bacillati</taxon>
        <taxon>Bacillota</taxon>
        <taxon>Bacilli</taxon>
        <taxon>Bacillales</taxon>
        <taxon>Bacillaceae</taxon>
        <taxon>Mesobacillus</taxon>
    </lineage>
</organism>
<accession>A0ABU0FT69</accession>
<keyword evidence="2" id="KW-1185">Reference proteome</keyword>
<comment type="caution">
    <text evidence="1">The sequence shown here is derived from an EMBL/GenBank/DDBJ whole genome shotgun (WGS) entry which is preliminary data.</text>
</comment>